<sequence>MIVSLDPSPLCSFSRASAVLKVCSRPPKQKAAGDDVSSFFVIHALNGYSTETKNLALTISRKIPNVISSFRFGNV</sequence>
<accession>A0A166AH61</accession>
<dbReference type="EMBL" id="LMCB01000005">
    <property type="protein sequence ID" value="KZL21063.1"/>
    <property type="molecule type" value="Genomic_DNA"/>
</dbReference>
<organism evidence="1 2">
    <name type="scientific">Pseudovibrio axinellae</name>
    <dbReference type="NCBI Taxonomy" id="989403"/>
    <lineage>
        <taxon>Bacteria</taxon>
        <taxon>Pseudomonadati</taxon>
        <taxon>Pseudomonadota</taxon>
        <taxon>Alphaproteobacteria</taxon>
        <taxon>Hyphomicrobiales</taxon>
        <taxon>Stappiaceae</taxon>
        <taxon>Pseudovibrio</taxon>
    </lineage>
</organism>
<evidence type="ECO:0000313" key="1">
    <source>
        <dbReference type="EMBL" id="KZL21063.1"/>
    </source>
</evidence>
<proteinExistence type="predicted"/>
<comment type="caution">
    <text evidence="1">The sequence shown here is derived from an EMBL/GenBank/DDBJ whole genome shotgun (WGS) entry which is preliminary data.</text>
</comment>
<protein>
    <submittedName>
        <fullName evidence="1">Uncharacterized protein</fullName>
    </submittedName>
</protein>
<reference evidence="1 2" key="1">
    <citation type="journal article" date="2016" name="Front. Microbiol.">
        <title>Comparative Genomic Analysis Reveals a Diverse Repertoire of Genes Involved in Prokaryote-Eukaryote Interactions within the Pseudovibrio Genus.</title>
        <authorList>
            <person name="Romano S."/>
            <person name="Fernandez-Guerra A."/>
            <person name="Reen F.J."/>
            <person name="Glockner F.O."/>
            <person name="Crowley S.P."/>
            <person name="O'Sullivan O."/>
            <person name="Cotter P.D."/>
            <person name="Adams C."/>
            <person name="Dobson A.D."/>
            <person name="O'Gara F."/>
        </authorList>
    </citation>
    <scope>NUCLEOTIDE SEQUENCE [LARGE SCALE GENOMIC DNA]</scope>
    <source>
        <strain evidence="1 2">Ad2</strain>
    </source>
</reference>
<dbReference type="AlphaFoldDB" id="A0A166AH61"/>
<name>A0A166AH61_9HYPH</name>
<dbReference type="Proteomes" id="UP000076577">
    <property type="component" value="Unassembled WGS sequence"/>
</dbReference>
<keyword evidence="2" id="KW-1185">Reference proteome</keyword>
<gene>
    <name evidence="1" type="ORF">PsAD2_01055</name>
</gene>
<evidence type="ECO:0000313" key="2">
    <source>
        <dbReference type="Proteomes" id="UP000076577"/>
    </source>
</evidence>